<dbReference type="InterPro" id="IPR017138">
    <property type="entry name" value="Asp_Glu_LeuTrfase"/>
</dbReference>
<organism evidence="7 8">
    <name type="scientific">Rhodopirellula halodulae</name>
    <dbReference type="NCBI Taxonomy" id="2894198"/>
    <lineage>
        <taxon>Bacteria</taxon>
        <taxon>Pseudomonadati</taxon>
        <taxon>Planctomycetota</taxon>
        <taxon>Planctomycetia</taxon>
        <taxon>Pirellulales</taxon>
        <taxon>Pirellulaceae</taxon>
        <taxon>Rhodopirellula</taxon>
    </lineage>
</organism>
<comment type="caution">
    <text evidence="7">The sequence shown here is derived from an EMBL/GenBank/DDBJ whole genome shotgun (WGS) entry which is preliminary data.</text>
</comment>
<keyword evidence="1 4" id="KW-0963">Cytoplasm</keyword>
<dbReference type="EMBL" id="JAJKFW010000020">
    <property type="protein sequence ID" value="MCC9642418.1"/>
    <property type="molecule type" value="Genomic_DNA"/>
</dbReference>
<evidence type="ECO:0000256" key="1">
    <source>
        <dbReference type="ARBA" id="ARBA00022490"/>
    </source>
</evidence>
<dbReference type="InterPro" id="IPR016181">
    <property type="entry name" value="Acyl_CoA_acyltransferase"/>
</dbReference>
<evidence type="ECO:0000256" key="2">
    <source>
        <dbReference type="ARBA" id="ARBA00022679"/>
    </source>
</evidence>
<evidence type="ECO:0000313" key="8">
    <source>
        <dbReference type="Proteomes" id="UP001430306"/>
    </source>
</evidence>
<evidence type="ECO:0000259" key="6">
    <source>
        <dbReference type="Pfam" id="PF04377"/>
    </source>
</evidence>
<feature type="domain" description="N-end rule aminoacyl transferase C-terminal" evidence="6">
    <location>
        <begin position="118"/>
        <end position="238"/>
    </location>
</feature>
<comment type="function">
    <text evidence="4">Functions in the N-end rule pathway of protein degradation where it conjugates Leu from its aminoacyl-tRNA to the N-termini of proteins containing an N-terminal aspartate or glutamate.</text>
</comment>
<feature type="domain" description="N-end aminoacyl transferase N-terminal" evidence="5">
    <location>
        <begin position="27"/>
        <end position="97"/>
    </location>
</feature>
<keyword evidence="2 4" id="KW-0808">Transferase</keyword>
<keyword evidence="3 4" id="KW-0012">Acyltransferase</keyword>
<dbReference type="PIRSF" id="PIRSF037208">
    <property type="entry name" value="ATE_pro_prd"/>
    <property type="match status" value="1"/>
</dbReference>
<evidence type="ECO:0000256" key="4">
    <source>
        <dbReference type="HAMAP-Rule" id="MF_00689"/>
    </source>
</evidence>
<keyword evidence="8" id="KW-1185">Reference proteome</keyword>
<evidence type="ECO:0000313" key="7">
    <source>
        <dbReference type="EMBL" id="MCC9642418.1"/>
    </source>
</evidence>
<comment type="catalytic activity">
    <reaction evidence="4">
        <text>N-terminal L-aspartyl-[protein] + L-leucyl-tRNA(Leu) = N-terminal L-leucyl-L-aspartyl-[protein] + tRNA(Leu) + H(+)</text>
        <dbReference type="Rhea" id="RHEA:50420"/>
        <dbReference type="Rhea" id="RHEA-COMP:9613"/>
        <dbReference type="Rhea" id="RHEA-COMP:9622"/>
        <dbReference type="Rhea" id="RHEA-COMP:12669"/>
        <dbReference type="Rhea" id="RHEA-COMP:12674"/>
        <dbReference type="ChEBI" id="CHEBI:15378"/>
        <dbReference type="ChEBI" id="CHEBI:64720"/>
        <dbReference type="ChEBI" id="CHEBI:78442"/>
        <dbReference type="ChEBI" id="CHEBI:78494"/>
        <dbReference type="ChEBI" id="CHEBI:133042"/>
        <dbReference type="EC" id="2.3.2.29"/>
    </reaction>
</comment>
<dbReference type="Gene3D" id="3.40.630.30">
    <property type="match status" value="1"/>
</dbReference>
<protein>
    <recommendedName>
        <fullName evidence="4">Aspartate/glutamate leucyltransferase</fullName>
        <ecNumber evidence="4">2.3.2.29</ecNumber>
    </recommendedName>
</protein>
<comment type="catalytic activity">
    <reaction evidence="4">
        <text>N-terminal L-glutamyl-[protein] + L-leucyl-tRNA(Leu) = N-terminal L-leucyl-L-glutamyl-[protein] + tRNA(Leu) + H(+)</text>
        <dbReference type="Rhea" id="RHEA:50412"/>
        <dbReference type="Rhea" id="RHEA-COMP:9613"/>
        <dbReference type="Rhea" id="RHEA-COMP:9622"/>
        <dbReference type="Rhea" id="RHEA-COMP:12664"/>
        <dbReference type="Rhea" id="RHEA-COMP:12668"/>
        <dbReference type="ChEBI" id="CHEBI:15378"/>
        <dbReference type="ChEBI" id="CHEBI:64721"/>
        <dbReference type="ChEBI" id="CHEBI:78442"/>
        <dbReference type="ChEBI" id="CHEBI:78494"/>
        <dbReference type="ChEBI" id="CHEBI:133041"/>
        <dbReference type="EC" id="2.3.2.29"/>
    </reaction>
</comment>
<dbReference type="InterPro" id="IPR030700">
    <property type="entry name" value="N-end_Aminoacyl_Trfase"/>
</dbReference>
<dbReference type="SUPFAM" id="SSF55729">
    <property type="entry name" value="Acyl-CoA N-acyltransferases (Nat)"/>
    <property type="match status" value="1"/>
</dbReference>
<dbReference type="InterPro" id="IPR007472">
    <property type="entry name" value="N-end_Aminoacyl_Trfase_C"/>
</dbReference>
<dbReference type="InterPro" id="IPR007471">
    <property type="entry name" value="N-end_Aminoacyl_Trfase_N"/>
</dbReference>
<comment type="similarity">
    <text evidence="4">Belongs to the R-transferase family. Bpt subfamily.</text>
</comment>
<dbReference type="Proteomes" id="UP001430306">
    <property type="component" value="Unassembled WGS sequence"/>
</dbReference>
<dbReference type="Pfam" id="PF04376">
    <property type="entry name" value="ATE_N"/>
    <property type="match status" value="1"/>
</dbReference>
<dbReference type="EC" id="2.3.2.29" evidence="4"/>
<gene>
    <name evidence="4" type="primary">bpt</name>
    <name evidence="7" type="ORF">LOC71_09045</name>
</gene>
<dbReference type="RefSeq" id="WP_230273226.1">
    <property type="nucleotide sequence ID" value="NZ_JAJKFW010000020.1"/>
</dbReference>
<dbReference type="Pfam" id="PF04377">
    <property type="entry name" value="ATE_C"/>
    <property type="match status" value="1"/>
</dbReference>
<proteinExistence type="inferred from homology"/>
<sequence>MKNPSHEFPKRAESVRSRLVLVQDSISDCPYIDGEPARMPLYFPTQPRYSEDIDALLAAGFRRSSQFLYHTACPTCDACQPTRVKAEEFELSKSFRRVLKRAERELSWTWQQPRVDAERVRLYNEHRDTRGLTDGRQISAQDYETFLITSCWPTFELEIRYQGELVGISIMDVGEHSISAVYTHFDPAMSKFSLGTFAVLQQIQWARENHRTWVYLGLYVEQNRHLNYKSRFTPQERLIDGHWRRFME</sequence>
<dbReference type="PANTHER" id="PTHR21367:SF1">
    <property type="entry name" value="ARGINYL-TRNA--PROTEIN TRANSFERASE 1"/>
    <property type="match status" value="1"/>
</dbReference>
<accession>A0ABS8NHX4</accession>
<dbReference type="GO" id="GO:0004057">
    <property type="term" value="F:arginyl-tRNA--protein transferase activity"/>
    <property type="evidence" value="ECO:0007669"/>
    <property type="project" value="UniProtKB-EC"/>
</dbReference>
<name>A0ABS8NHX4_9BACT</name>
<reference evidence="7" key="1">
    <citation type="submission" date="2021-11" db="EMBL/GenBank/DDBJ databases">
        <title>Genome sequence.</title>
        <authorList>
            <person name="Sun Q."/>
        </authorList>
    </citation>
    <scope>NUCLEOTIDE SEQUENCE</scope>
    <source>
        <strain evidence="7">JC740</strain>
    </source>
</reference>
<dbReference type="NCBIfam" id="NF002346">
    <property type="entry name" value="PRK01305.2-3"/>
    <property type="match status" value="1"/>
</dbReference>
<comment type="subcellular location">
    <subcellularLocation>
        <location evidence="4">Cytoplasm</location>
    </subcellularLocation>
</comment>
<dbReference type="HAMAP" id="MF_00689">
    <property type="entry name" value="Bpt"/>
    <property type="match status" value="1"/>
</dbReference>
<evidence type="ECO:0000259" key="5">
    <source>
        <dbReference type="Pfam" id="PF04376"/>
    </source>
</evidence>
<dbReference type="PANTHER" id="PTHR21367">
    <property type="entry name" value="ARGININE-TRNA-PROTEIN TRANSFERASE 1"/>
    <property type="match status" value="1"/>
</dbReference>
<evidence type="ECO:0000256" key="3">
    <source>
        <dbReference type="ARBA" id="ARBA00023315"/>
    </source>
</evidence>